<keyword evidence="12" id="KW-0472">Membrane</keyword>
<dbReference type="Proteomes" id="UP001501102">
    <property type="component" value="Unassembled WGS sequence"/>
</dbReference>
<dbReference type="InterPro" id="IPR018094">
    <property type="entry name" value="Thymidylate_kinase"/>
</dbReference>
<dbReference type="CDD" id="cd01672">
    <property type="entry name" value="TMPK"/>
    <property type="match status" value="1"/>
</dbReference>
<dbReference type="PROSITE" id="PS01331">
    <property type="entry name" value="THYMIDYLATE_KINASE"/>
    <property type="match status" value="1"/>
</dbReference>
<dbReference type="SUPFAM" id="SSF52540">
    <property type="entry name" value="P-loop containing nucleoside triphosphate hydrolases"/>
    <property type="match status" value="1"/>
</dbReference>
<feature type="compositionally biased region" description="Basic and acidic residues" evidence="11">
    <location>
        <begin position="1158"/>
        <end position="1168"/>
    </location>
</feature>
<dbReference type="EC" id="2.7.4.9" evidence="2 10"/>
<feature type="compositionally biased region" description="Basic and acidic residues" evidence="11">
    <location>
        <begin position="1098"/>
        <end position="1110"/>
    </location>
</feature>
<feature type="compositionally biased region" description="Basic and acidic residues" evidence="11">
    <location>
        <begin position="937"/>
        <end position="951"/>
    </location>
</feature>
<reference evidence="14 15" key="1">
    <citation type="journal article" date="2019" name="Int. J. Syst. Evol. Microbiol.">
        <title>The Global Catalogue of Microorganisms (GCM) 10K type strain sequencing project: providing services to taxonomists for standard genome sequencing and annotation.</title>
        <authorList>
            <consortium name="The Broad Institute Genomics Platform"/>
            <consortium name="The Broad Institute Genome Sequencing Center for Infectious Disease"/>
            <person name="Wu L."/>
            <person name="Ma J."/>
        </authorList>
    </citation>
    <scope>NUCLEOTIDE SEQUENCE [LARGE SCALE GENOMIC DNA]</scope>
    <source>
        <strain evidence="14 15">JCM 4087</strain>
    </source>
</reference>
<keyword evidence="4 10" id="KW-0808">Transferase</keyword>
<feature type="compositionally biased region" description="Low complexity" evidence="11">
    <location>
        <begin position="888"/>
        <end position="908"/>
    </location>
</feature>
<evidence type="ECO:0000256" key="1">
    <source>
        <dbReference type="ARBA" id="ARBA00009776"/>
    </source>
</evidence>
<comment type="caution">
    <text evidence="14">The sequence shown here is derived from an EMBL/GenBank/DDBJ whole genome shotgun (WGS) entry which is preliminary data.</text>
</comment>
<feature type="region of interest" description="Disordered" evidence="11">
    <location>
        <begin position="756"/>
        <end position="1183"/>
    </location>
</feature>
<dbReference type="InterPro" id="IPR027417">
    <property type="entry name" value="P-loop_NTPase"/>
</dbReference>
<feature type="compositionally biased region" description="Basic and acidic residues" evidence="11">
    <location>
        <begin position="1060"/>
        <end position="1080"/>
    </location>
</feature>
<dbReference type="EMBL" id="BAAAXZ010000112">
    <property type="protein sequence ID" value="GAA2931560.1"/>
    <property type="molecule type" value="Genomic_DNA"/>
</dbReference>
<feature type="transmembrane region" description="Helical" evidence="12">
    <location>
        <begin position="451"/>
        <end position="475"/>
    </location>
</feature>
<keyword evidence="8 10" id="KW-0067">ATP-binding</keyword>
<feature type="compositionally biased region" description="Low complexity" evidence="11">
    <location>
        <begin position="1021"/>
        <end position="1041"/>
    </location>
</feature>
<comment type="similarity">
    <text evidence="1 10">Belongs to the thymidylate kinase family.</text>
</comment>
<gene>
    <name evidence="10" type="primary">tmk</name>
    <name evidence="14" type="ORF">GCM10020221_29180</name>
</gene>
<feature type="compositionally biased region" description="Basic and acidic residues" evidence="11">
    <location>
        <begin position="960"/>
        <end position="970"/>
    </location>
</feature>
<feature type="binding site" evidence="10">
    <location>
        <begin position="514"/>
        <end position="521"/>
    </location>
    <ligand>
        <name>ATP</name>
        <dbReference type="ChEBI" id="CHEBI:30616"/>
    </ligand>
</feature>
<dbReference type="PANTHER" id="PTHR10344:SF4">
    <property type="entry name" value="UMP-CMP KINASE 2, MITOCHONDRIAL"/>
    <property type="match status" value="1"/>
</dbReference>
<feature type="compositionally biased region" description="Basic and acidic residues" evidence="11">
    <location>
        <begin position="272"/>
        <end position="285"/>
    </location>
</feature>
<evidence type="ECO:0000256" key="12">
    <source>
        <dbReference type="SAM" id="Phobius"/>
    </source>
</evidence>
<feature type="transmembrane region" description="Helical" evidence="12">
    <location>
        <begin position="235"/>
        <end position="258"/>
    </location>
</feature>
<organism evidence="14 15">
    <name type="scientific">Streptomyces thioluteus</name>
    <dbReference type="NCBI Taxonomy" id="66431"/>
    <lineage>
        <taxon>Bacteria</taxon>
        <taxon>Bacillati</taxon>
        <taxon>Actinomycetota</taxon>
        <taxon>Actinomycetes</taxon>
        <taxon>Kitasatosporales</taxon>
        <taxon>Streptomycetaceae</taxon>
        <taxon>Streptomyces</taxon>
    </lineage>
</organism>
<evidence type="ECO:0000256" key="8">
    <source>
        <dbReference type="ARBA" id="ARBA00022840"/>
    </source>
</evidence>
<feature type="compositionally biased region" description="Basic and acidic residues" evidence="11">
    <location>
        <begin position="920"/>
        <end position="930"/>
    </location>
</feature>
<evidence type="ECO:0000256" key="11">
    <source>
        <dbReference type="SAM" id="MobiDB-lite"/>
    </source>
</evidence>
<feature type="domain" description="Thymidylate kinase-like" evidence="13">
    <location>
        <begin position="512"/>
        <end position="696"/>
    </location>
</feature>
<dbReference type="InterPro" id="IPR011701">
    <property type="entry name" value="MFS"/>
</dbReference>
<feature type="compositionally biased region" description="Low complexity" evidence="11">
    <location>
        <begin position="1084"/>
        <end position="1094"/>
    </location>
</feature>
<evidence type="ECO:0000256" key="2">
    <source>
        <dbReference type="ARBA" id="ARBA00012980"/>
    </source>
</evidence>
<dbReference type="InterPro" id="IPR018095">
    <property type="entry name" value="Thymidylate_kin_CS"/>
</dbReference>
<feature type="compositionally biased region" description="Low complexity" evidence="11">
    <location>
        <begin position="1113"/>
        <end position="1135"/>
    </location>
</feature>
<name>A0ABN3WY54_STRTU</name>
<keyword evidence="7 10" id="KW-0418">Kinase</keyword>
<dbReference type="PANTHER" id="PTHR10344">
    <property type="entry name" value="THYMIDYLATE KINASE"/>
    <property type="match status" value="1"/>
</dbReference>
<dbReference type="HAMAP" id="MF_00165">
    <property type="entry name" value="Thymidylate_kinase"/>
    <property type="match status" value="1"/>
</dbReference>
<sequence length="1183" mass="124367">MTRAEHPTPVTSPSGALAADSRERAVRALLRIPSLKRLWSAQAAGGVGDALGVLVLLLLAFQAAVTAGSFGGGYRGAALAVAAVIGARLLATVLFGAVLLGPLSSLLAPAGPLDRRWTMVGADAVRALLLAVAPVWIDFTEHKALAVLLITAFLLGAAERVWGVAKDGIAPSLLPGAPPEADPVRPGPDHRDALRRLSLRTSFVAVPVAAAALIAITLVSNLLGSGIDWFHLHQAALGSYLAAALFNASGVIVHFLPLPGAQAPAPRSPLEGLRRPKDAQGPDKGRTGGIPVFVLACAAVAGAVAAAVGVAVLQAYDLGGGPVAFGLLALALTGGPVVGIRTAAKILPGFSRRRLLALALGVTGLALLAAGLVPDPTTVLLLVLLAGVAAGVVANTGHTLLDQETEDAARERTTAHLHAVVRVTVALGAVVAPVLAALIGPHRAESGSFVFAHGGAAFTLMLIGALLLPVGALVLGRTDDRHGVPFHRDLLDAVRDGDPAQAPARNGFFIAFEGGDGAGKSTQVQAIAEWIRSKGHEVVVTREPGATPIGKRLRAILLDVASAGLSDRAEALLYAADRAEHVNAVVRPALERGAVVISDRYIDSSVAYQGAGRDLSPTEIARINRWATEGLVPHLTVLLDVSPETARERFTEAPDRLESEPAEFHQRVRSGFLALAAADPARYLVVDAGQEPDEVTTVVRHRLDQDLPLSATEEKALAEARRLAEAEARRKAEEAAARKAEEERLERERQEQLARLRAEEEERKRREAEEEARREAERQAEEARERAEEARRAAEEERKRREAEERVRAEEQERLRKQAAEEARLRAEAEERRREKQRAAEEALLAAEAARMAAEAAPEPAEPGLSEPSLSKPGFSESGLSKPDLSKSEPAGSAAAEPGPSEPEPAAKTSDEVPTVEQASVRDDAERTERLQVPSVHRPDPRETVRMRDADETLTVESPIVHRADPREAEASDASDVPDGSGDETAVLPLGSAADETAVLPPVTDGARSEDETAVLPPASPRKSSPRKPSSPAAPSAGPAPQRVTWGVDSAADGAAEKPAAGRREDPVDRVPDWLFRPEEPAAEDASPSAGPAADEADNTRTREMPRLDDAPEGTSASTPASTPASTSGDSGGSPRKPWRRPEWADDATLADDLLGPRGDDDGSRRDDDGGDAGGKGPRRRGK</sequence>
<feature type="transmembrane region" description="Helical" evidence="12">
    <location>
        <begin position="43"/>
        <end position="65"/>
    </location>
</feature>
<dbReference type="NCBIfam" id="TIGR00041">
    <property type="entry name" value="DTMP_kinase"/>
    <property type="match status" value="1"/>
</dbReference>
<proteinExistence type="inferred from homology"/>
<comment type="function">
    <text evidence="10">Phosphorylation of dTMP to form dTDP in both de novo and salvage pathways of dTTP synthesis.</text>
</comment>
<feature type="transmembrane region" description="Helical" evidence="12">
    <location>
        <begin position="292"/>
        <end position="316"/>
    </location>
</feature>
<evidence type="ECO:0000256" key="4">
    <source>
        <dbReference type="ARBA" id="ARBA00022679"/>
    </source>
</evidence>
<feature type="transmembrane region" description="Helical" evidence="12">
    <location>
        <begin position="355"/>
        <end position="373"/>
    </location>
</feature>
<keyword evidence="6 10" id="KW-0547">Nucleotide-binding</keyword>
<evidence type="ECO:0000256" key="3">
    <source>
        <dbReference type="ARBA" id="ARBA00017144"/>
    </source>
</evidence>
<accession>A0ABN3WY54</accession>
<evidence type="ECO:0000313" key="15">
    <source>
        <dbReference type="Proteomes" id="UP001501102"/>
    </source>
</evidence>
<evidence type="ECO:0000256" key="5">
    <source>
        <dbReference type="ARBA" id="ARBA00022727"/>
    </source>
</evidence>
<dbReference type="RefSeq" id="WP_344963653.1">
    <property type="nucleotide sequence ID" value="NZ_BAAAXZ010000112.1"/>
</dbReference>
<feature type="transmembrane region" description="Helical" evidence="12">
    <location>
        <begin position="322"/>
        <end position="343"/>
    </location>
</feature>
<keyword evidence="12" id="KW-1133">Transmembrane helix</keyword>
<dbReference type="InterPro" id="IPR039430">
    <property type="entry name" value="Thymidylate_kin-like_dom"/>
</dbReference>
<feature type="transmembrane region" description="Helical" evidence="12">
    <location>
        <begin position="120"/>
        <end position="137"/>
    </location>
</feature>
<feature type="compositionally biased region" description="Basic and acidic residues" evidence="11">
    <location>
        <begin position="756"/>
        <end position="841"/>
    </location>
</feature>
<evidence type="ECO:0000259" key="13">
    <source>
        <dbReference type="Pfam" id="PF02223"/>
    </source>
</evidence>
<feature type="transmembrane region" description="Helical" evidence="12">
    <location>
        <begin position="379"/>
        <end position="398"/>
    </location>
</feature>
<feature type="transmembrane region" description="Helical" evidence="12">
    <location>
        <begin position="143"/>
        <end position="162"/>
    </location>
</feature>
<feature type="compositionally biased region" description="Low complexity" evidence="11">
    <location>
        <begin position="842"/>
        <end position="863"/>
    </location>
</feature>
<evidence type="ECO:0000256" key="6">
    <source>
        <dbReference type="ARBA" id="ARBA00022741"/>
    </source>
</evidence>
<keyword evidence="15" id="KW-1185">Reference proteome</keyword>
<evidence type="ECO:0000256" key="10">
    <source>
        <dbReference type="HAMAP-Rule" id="MF_00165"/>
    </source>
</evidence>
<feature type="transmembrane region" description="Helical" evidence="12">
    <location>
        <begin position="419"/>
        <end position="439"/>
    </location>
</feature>
<evidence type="ECO:0000256" key="7">
    <source>
        <dbReference type="ARBA" id="ARBA00022777"/>
    </source>
</evidence>
<dbReference type="Gene3D" id="3.40.50.300">
    <property type="entry name" value="P-loop containing nucleotide triphosphate hydrolases"/>
    <property type="match status" value="1"/>
</dbReference>
<comment type="catalytic activity">
    <reaction evidence="9 10">
        <text>dTMP + ATP = dTDP + ADP</text>
        <dbReference type="Rhea" id="RHEA:13517"/>
        <dbReference type="ChEBI" id="CHEBI:30616"/>
        <dbReference type="ChEBI" id="CHEBI:58369"/>
        <dbReference type="ChEBI" id="CHEBI:63528"/>
        <dbReference type="ChEBI" id="CHEBI:456216"/>
        <dbReference type="EC" id="2.7.4.9"/>
    </reaction>
</comment>
<dbReference type="Pfam" id="PF02223">
    <property type="entry name" value="Thymidylate_kin"/>
    <property type="match status" value="1"/>
</dbReference>
<evidence type="ECO:0000313" key="14">
    <source>
        <dbReference type="EMBL" id="GAA2931560.1"/>
    </source>
</evidence>
<keyword evidence="5 10" id="KW-0545">Nucleotide biosynthesis</keyword>
<evidence type="ECO:0000256" key="9">
    <source>
        <dbReference type="ARBA" id="ARBA00048743"/>
    </source>
</evidence>
<keyword evidence="12" id="KW-0812">Transmembrane</keyword>
<feature type="region of interest" description="Disordered" evidence="11">
    <location>
        <begin position="266"/>
        <end position="285"/>
    </location>
</feature>
<dbReference type="InterPro" id="IPR036259">
    <property type="entry name" value="MFS_trans_sf"/>
</dbReference>
<feature type="transmembrane region" description="Helical" evidence="12">
    <location>
        <begin position="77"/>
        <end position="100"/>
    </location>
</feature>
<dbReference type="Pfam" id="PF07690">
    <property type="entry name" value="MFS_1"/>
    <property type="match status" value="1"/>
</dbReference>
<dbReference type="SUPFAM" id="SSF103473">
    <property type="entry name" value="MFS general substrate transporter"/>
    <property type="match status" value="1"/>
</dbReference>
<protein>
    <recommendedName>
        <fullName evidence="3 10">Thymidylate kinase</fullName>
        <ecNumber evidence="2 10">2.7.4.9</ecNumber>
    </recommendedName>
    <alternativeName>
        <fullName evidence="10">dTMP kinase</fullName>
    </alternativeName>
</protein>
<dbReference type="Gene3D" id="1.20.1250.20">
    <property type="entry name" value="MFS general substrate transporter like domains"/>
    <property type="match status" value="1"/>
</dbReference>
<feature type="transmembrane region" description="Helical" evidence="12">
    <location>
        <begin position="203"/>
        <end position="223"/>
    </location>
</feature>